<evidence type="ECO:0000256" key="3">
    <source>
        <dbReference type="ARBA" id="ARBA00022670"/>
    </source>
</evidence>
<keyword evidence="6 7" id="KW-0720">Serine protease</keyword>
<dbReference type="Pfam" id="PF10459">
    <property type="entry name" value="Peptidase_S46"/>
    <property type="match status" value="1"/>
</dbReference>
<dbReference type="EMBL" id="BBLT01000008">
    <property type="protein sequence ID" value="GAL86570.1"/>
    <property type="molecule type" value="Genomic_DNA"/>
</dbReference>
<dbReference type="InterPro" id="IPR043504">
    <property type="entry name" value="Peptidase_S1_PA_chymotrypsin"/>
</dbReference>
<feature type="chain" id="PRO_5023023923" description="Dipeptidyl-peptidase" evidence="7">
    <location>
        <begin position="22"/>
        <end position="748"/>
    </location>
</feature>
<evidence type="ECO:0000256" key="5">
    <source>
        <dbReference type="ARBA" id="ARBA00022801"/>
    </source>
</evidence>
<dbReference type="OrthoDB" id="9805367at2"/>
<accession>A0A098LHY8</accession>
<dbReference type="STRING" id="153721.MYP_3800"/>
<dbReference type="EC" id="3.4.14.-" evidence="7"/>
<organism evidence="8 9">
    <name type="scientific">Sporocytophaga myxococcoides</name>
    <dbReference type="NCBI Taxonomy" id="153721"/>
    <lineage>
        <taxon>Bacteria</taxon>
        <taxon>Pseudomonadati</taxon>
        <taxon>Bacteroidota</taxon>
        <taxon>Cytophagia</taxon>
        <taxon>Cytophagales</taxon>
        <taxon>Cytophagaceae</taxon>
        <taxon>Sporocytophaga</taxon>
    </lineage>
</organism>
<dbReference type="GO" id="GO:0043171">
    <property type="term" value="P:peptide catabolic process"/>
    <property type="evidence" value="ECO:0007669"/>
    <property type="project" value="UniProtKB-UniRule"/>
</dbReference>
<comment type="function">
    <text evidence="7">Catalyzes the removal of dipeptides from the N-terminus of oligopeptides.</text>
</comment>
<dbReference type="GO" id="GO:0008239">
    <property type="term" value="F:dipeptidyl-peptidase activity"/>
    <property type="evidence" value="ECO:0007669"/>
    <property type="project" value="UniProtKB-UniRule"/>
</dbReference>
<keyword evidence="4 7" id="KW-0732">Signal</keyword>
<evidence type="ECO:0000256" key="2">
    <source>
        <dbReference type="ARBA" id="ARBA00022438"/>
    </source>
</evidence>
<dbReference type="Proteomes" id="UP000030185">
    <property type="component" value="Unassembled WGS sequence"/>
</dbReference>
<dbReference type="Gene3D" id="2.40.10.10">
    <property type="entry name" value="Trypsin-like serine proteases"/>
    <property type="match status" value="1"/>
</dbReference>
<protein>
    <recommendedName>
        <fullName evidence="7">Dipeptidyl-peptidase</fullName>
        <ecNumber evidence="7">3.4.14.-</ecNumber>
    </recommendedName>
</protein>
<keyword evidence="2 7" id="KW-0031">Aminopeptidase</keyword>
<dbReference type="InterPro" id="IPR009003">
    <property type="entry name" value="Peptidase_S1_PA"/>
</dbReference>
<dbReference type="GO" id="GO:0070009">
    <property type="term" value="F:serine-type aminopeptidase activity"/>
    <property type="evidence" value="ECO:0007669"/>
    <property type="project" value="UniProtKB-UniRule"/>
</dbReference>
<proteinExistence type="inferred from homology"/>
<dbReference type="PANTHER" id="PTHR38469:SF1">
    <property type="entry name" value="PERIPLASMIC PEPTIDASE SUBFAMILY S1B"/>
    <property type="match status" value="1"/>
</dbReference>
<evidence type="ECO:0000256" key="1">
    <source>
        <dbReference type="ARBA" id="ARBA00010491"/>
    </source>
</evidence>
<feature type="signal peptide" evidence="7">
    <location>
        <begin position="1"/>
        <end position="21"/>
    </location>
</feature>
<keyword evidence="5 7" id="KW-0378">Hydrolase</keyword>
<keyword evidence="9" id="KW-1185">Reference proteome</keyword>
<dbReference type="InterPro" id="IPR019500">
    <property type="entry name" value="Pep_S46"/>
</dbReference>
<sequence>MLKKLIVFTVCLLSLNPFCRADEGMWLPLLIKRLNYEDMQKKGLKLTADEIYSANHSSLKDAVVNFGGYCTGEIISDKGLVLTNHHCGYESVQSHSTVEHDYLSDGFWAKKTSEELPTPGLTVTFLVRMEDVTDRILRECAGLNPDEKEAKIEQISTELEKSAIAGTHYTSEIKSFFEGNEFYLFVYEVFKDIRLVGAPPSSIGKFGGDTDNWMWPRHTGDFSLFRVYTGPDGKPAEYSANNIPLKPKFHLTISLDGYEKGSFTMIMGYPGSTERYLTSEGVKLAYEITNPDKIKIREKRLALMKEDMDADPEVRIKYAANYAQVINYYKYFIGQNQGLRRLDVADQKKAREKKFQEWADSDPERKKTYGDLLPQFEQTYEEYKIVAPAYTYLEEAAFGTEILLFAYKLNGFYQALQKAKTPQETEAATKAAKELADEFFKNYNPPTDQKIFAALLKMYHDDVNPKLVPSVLKEVNKKYKGDFNKFAAYVFSNSILASKEKMDNFLKKPSAKVLEKDPAFKTSQEIISDFRTLAGPFLGMIFAKLDAANNLYLKGIREMNKEAKLYPDANFSMRLTYGSVEDYYPKDAAHFSYYTTIEGIMEKEDPQNEEFIVPKKLIDLYNQKDYGRYGYKGTLPVNFISTNDITGGNSGSPVMNAYGHLIGCAFDGNWEAMSGDIIYEPKLQRTISVDVRYILFIIDKYAGAENLIKEMTIVQNFKSPSASQEESIDKNKPVEIIKTGNKKLEKVN</sequence>
<keyword evidence="3 7" id="KW-0645">Protease</keyword>
<comment type="similarity">
    <text evidence="1 7">Belongs to the peptidase S46 family.</text>
</comment>
<dbReference type="AlphaFoldDB" id="A0A098LHY8"/>
<evidence type="ECO:0000313" key="9">
    <source>
        <dbReference type="Proteomes" id="UP000030185"/>
    </source>
</evidence>
<comment type="caution">
    <text evidence="8">The sequence shown here is derived from an EMBL/GenBank/DDBJ whole genome shotgun (WGS) entry which is preliminary data.</text>
</comment>
<dbReference type="PANTHER" id="PTHR38469">
    <property type="entry name" value="PERIPLASMIC PEPTIDASE SUBFAMILY S1B"/>
    <property type="match status" value="1"/>
</dbReference>
<evidence type="ECO:0000313" key="8">
    <source>
        <dbReference type="EMBL" id="GAL86570.1"/>
    </source>
</evidence>
<evidence type="ECO:0000256" key="4">
    <source>
        <dbReference type="ARBA" id="ARBA00022729"/>
    </source>
</evidence>
<dbReference type="SUPFAM" id="SSF50494">
    <property type="entry name" value="Trypsin-like serine proteases"/>
    <property type="match status" value="1"/>
</dbReference>
<dbReference type="GO" id="GO:0006508">
    <property type="term" value="P:proteolysis"/>
    <property type="evidence" value="ECO:0007669"/>
    <property type="project" value="UniProtKB-KW"/>
</dbReference>
<gene>
    <name evidence="8" type="ORF">MYP_3800</name>
</gene>
<dbReference type="RefSeq" id="WP_045466675.1">
    <property type="nucleotide sequence ID" value="NZ_BBLT01000008.1"/>
</dbReference>
<evidence type="ECO:0000256" key="6">
    <source>
        <dbReference type="ARBA" id="ARBA00022825"/>
    </source>
</evidence>
<name>A0A098LHY8_9BACT</name>
<dbReference type="eggNOG" id="COG3591">
    <property type="taxonomic scope" value="Bacteria"/>
</dbReference>
<evidence type="ECO:0000256" key="7">
    <source>
        <dbReference type="RuleBase" id="RU366067"/>
    </source>
</evidence>
<reference evidence="8 9" key="1">
    <citation type="submission" date="2014-09" db="EMBL/GenBank/DDBJ databases">
        <title>Sporocytophaga myxococcoides PG-01 genome sequencing.</title>
        <authorList>
            <person name="Liu L."/>
            <person name="Gao P.J."/>
            <person name="Chen G.J."/>
            <person name="Wang L.S."/>
        </authorList>
    </citation>
    <scope>NUCLEOTIDE SEQUENCE [LARGE SCALE GENOMIC DNA]</scope>
    <source>
        <strain evidence="8 9">PG-01</strain>
    </source>
</reference>